<dbReference type="InterPro" id="IPR052740">
    <property type="entry name" value="CE4"/>
</dbReference>
<reference evidence="3" key="1">
    <citation type="submission" date="2025-08" db="UniProtKB">
        <authorList>
            <consortium name="RefSeq"/>
        </authorList>
    </citation>
    <scope>IDENTIFICATION</scope>
</reference>
<accession>A0ABM1EP85</accession>
<evidence type="ECO:0000256" key="1">
    <source>
        <dbReference type="SAM" id="SignalP"/>
    </source>
</evidence>
<dbReference type="PANTHER" id="PTHR45985">
    <property type="match status" value="1"/>
</dbReference>
<organism evidence="2 3">
    <name type="scientific">Priapulus caudatus</name>
    <name type="common">Priapulid worm</name>
    <dbReference type="NCBI Taxonomy" id="37621"/>
    <lineage>
        <taxon>Eukaryota</taxon>
        <taxon>Metazoa</taxon>
        <taxon>Ecdysozoa</taxon>
        <taxon>Scalidophora</taxon>
        <taxon>Priapulida</taxon>
        <taxon>Priapulimorpha</taxon>
        <taxon>Priapulimorphida</taxon>
        <taxon>Priapulidae</taxon>
        <taxon>Priapulus</taxon>
    </lineage>
</organism>
<dbReference type="GeneID" id="106814220"/>
<dbReference type="Gene3D" id="3.20.20.370">
    <property type="entry name" value="Glycoside hydrolase/deacetylase"/>
    <property type="match status" value="2"/>
</dbReference>
<sequence>MLSPSALLPFLLHHLLLLLLLGTALAELAPPCDPDACRLPDCRCDGVTSSPGGLRREQTPQMVVLTFDDHFNHHGHADLRRLRLFDLTRVNPTGCPVGATFFVSHTATDYIIIEEYYLRGHEIGVHSITTKIHVNEHNPILTTKILMIYVPLVSWSGTEDGEECSMMDDGACTQPQTADEMVEWMWSNFLRHYDTNRAPFSVFLHARYFRDYPYALEGMNMFLDRLSQHDDVFLVTVGQVVEWMRHPAPLSDIATFKPWQCDRVSLQRPTRCVRTLHATCAFRKPVTYLNTCSPCPCLFPGLGNPAGSCEDDV</sequence>
<feature type="signal peptide" evidence="1">
    <location>
        <begin position="1"/>
        <end position="26"/>
    </location>
</feature>
<gene>
    <name evidence="3" type="primary">LOC106814220</name>
</gene>
<keyword evidence="1" id="KW-0732">Signal</keyword>
<protein>
    <submittedName>
        <fullName evidence="3">Uncharacterized protein LOC106814220</fullName>
    </submittedName>
</protein>
<dbReference type="InterPro" id="IPR011330">
    <property type="entry name" value="Glyco_hydro/deAcase_b/a-brl"/>
</dbReference>
<dbReference type="RefSeq" id="XP_014674006.1">
    <property type="nucleotide sequence ID" value="XM_014818520.1"/>
</dbReference>
<dbReference type="SUPFAM" id="SSF88713">
    <property type="entry name" value="Glycoside hydrolase/deacetylase"/>
    <property type="match status" value="1"/>
</dbReference>
<name>A0ABM1EP85_PRICU</name>
<keyword evidence="2" id="KW-1185">Reference proteome</keyword>
<dbReference type="PANTHER" id="PTHR45985:SF3">
    <property type="entry name" value="CHITIN DEACETYLASE-LIKE 4"/>
    <property type="match status" value="1"/>
</dbReference>
<feature type="chain" id="PRO_5045943355" evidence="1">
    <location>
        <begin position="27"/>
        <end position="313"/>
    </location>
</feature>
<evidence type="ECO:0000313" key="3">
    <source>
        <dbReference type="RefSeq" id="XP_014674006.1"/>
    </source>
</evidence>
<proteinExistence type="predicted"/>
<dbReference type="Proteomes" id="UP000695022">
    <property type="component" value="Unplaced"/>
</dbReference>
<evidence type="ECO:0000313" key="2">
    <source>
        <dbReference type="Proteomes" id="UP000695022"/>
    </source>
</evidence>